<evidence type="ECO:0000313" key="2">
    <source>
        <dbReference type="EMBL" id="KAG0302660.1"/>
    </source>
</evidence>
<comment type="caution">
    <text evidence="2">The sequence shown here is derived from an EMBL/GenBank/DDBJ whole genome shotgun (WGS) entry which is preliminary data.</text>
</comment>
<dbReference type="OrthoDB" id="2423397at2759"/>
<dbReference type="AlphaFoldDB" id="A0A9P6QV48"/>
<keyword evidence="3" id="KW-1185">Reference proteome</keyword>
<organism evidence="2 3">
    <name type="scientific">Linnemannia gamsii</name>
    <dbReference type="NCBI Taxonomy" id="64522"/>
    <lineage>
        <taxon>Eukaryota</taxon>
        <taxon>Fungi</taxon>
        <taxon>Fungi incertae sedis</taxon>
        <taxon>Mucoromycota</taxon>
        <taxon>Mortierellomycotina</taxon>
        <taxon>Mortierellomycetes</taxon>
        <taxon>Mortierellales</taxon>
        <taxon>Mortierellaceae</taxon>
        <taxon>Linnemannia</taxon>
    </lineage>
</organism>
<dbReference type="Proteomes" id="UP000823405">
    <property type="component" value="Unassembled WGS sequence"/>
</dbReference>
<feature type="region of interest" description="Disordered" evidence="1">
    <location>
        <begin position="48"/>
        <end position="68"/>
    </location>
</feature>
<reference evidence="2" key="1">
    <citation type="journal article" date="2020" name="Fungal Divers.">
        <title>Resolving the Mortierellaceae phylogeny through synthesis of multi-gene phylogenetics and phylogenomics.</title>
        <authorList>
            <person name="Vandepol N."/>
            <person name="Liber J."/>
            <person name="Desiro A."/>
            <person name="Na H."/>
            <person name="Kennedy M."/>
            <person name="Barry K."/>
            <person name="Grigoriev I.V."/>
            <person name="Miller A.N."/>
            <person name="O'Donnell K."/>
            <person name="Stajich J.E."/>
            <person name="Bonito G."/>
        </authorList>
    </citation>
    <scope>NUCLEOTIDE SEQUENCE</scope>
    <source>
        <strain evidence="2">NVP60</strain>
    </source>
</reference>
<evidence type="ECO:0000313" key="3">
    <source>
        <dbReference type="Proteomes" id="UP000823405"/>
    </source>
</evidence>
<sequence>MSELTEIPRLGPRTLYSYIRELFKQLNNIEERQMALIDVYLTTPDPARQTTPVPVSSHPAAVKNENVGQGSHNLHNIRLEYYYTMVALKDLVTQVPDTQIDIRRRYLRHILTRLDQVLDRMHFEQGESNTAVAGTGGADGGAQYRQIMMRYREIMNRFTTLFKELAHKY</sequence>
<protein>
    <submittedName>
        <fullName evidence="2">Uncharacterized protein</fullName>
    </submittedName>
</protein>
<dbReference type="EMBL" id="JAAAIN010001487">
    <property type="protein sequence ID" value="KAG0302660.1"/>
    <property type="molecule type" value="Genomic_DNA"/>
</dbReference>
<accession>A0A9P6QV48</accession>
<gene>
    <name evidence="2" type="ORF">BGZ97_002230</name>
</gene>
<proteinExistence type="predicted"/>
<name>A0A9P6QV48_9FUNG</name>
<evidence type="ECO:0000256" key="1">
    <source>
        <dbReference type="SAM" id="MobiDB-lite"/>
    </source>
</evidence>